<dbReference type="CDD" id="cd07377">
    <property type="entry name" value="WHTH_GntR"/>
    <property type="match status" value="1"/>
</dbReference>
<dbReference type="Gene3D" id="1.10.287.2110">
    <property type="match status" value="1"/>
</dbReference>
<feature type="domain" description="HTH gntR-type" evidence="4">
    <location>
        <begin position="9"/>
        <end position="77"/>
    </location>
</feature>
<dbReference type="RefSeq" id="WP_070239148.1">
    <property type="nucleotide sequence ID" value="NZ_MKMW01000005.1"/>
</dbReference>
<comment type="caution">
    <text evidence="5">The sequence shown here is derived from an EMBL/GenBank/DDBJ whole genome shotgun (WGS) entry which is preliminary data.</text>
</comment>
<dbReference type="SMART" id="SM00345">
    <property type="entry name" value="HTH_GNTR"/>
    <property type="match status" value="1"/>
</dbReference>
<dbReference type="SUPFAM" id="SSF46785">
    <property type="entry name" value="Winged helix' DNA-binding domain"/>
    <property type="match status" value="1"/>
</dbReference>
<keyword evidence="1" id="KW-0805">Transcription regulation</keyword>
<dbReference type="InterPro" id="IPR000524">
    <property type="entry name" value="Tscrpt_reg_HTH_GntR"/>
</dbReference>
<keyword evidence="3" id="KW-0804">Transcription</keyword>
<dbReference type="PANTHER" id="PTHR38445:SF6">
    <property type="entry name" value="GNTR-FAMILY TRANSCRIPTIONAL REGULATOR"/>
    <property type="match status" value="1"/>
</dbReference>
<reference evidence="5" key="1">
    <citation type="journal article" date="2018" name="Genome Biol.">
        <title>SKESA: strategic k-mer extension for scrupulous assemblies.</title>
        <authorList>
            <person name="Souvorov A."/>
            <person name="Agarwala R."/>
            <person name="Lipman D.J."/>
        </authorList>
    </citation>
    <scope>NUCLEOTIDE SEQUENCE</scope>
    <source>
        <strain evidence="5">SFBRL218_S4</strain>
    </source>
</reference>
<evidence type="ECO:0000256" key="1">
    <source>
        <dbReference type="ARBA" id="ARBA00023015"/>
    </source>
</evidence>
<dbReference type="Pfam" id="PF00392">
    <property type="entry name" value="GntR"/>
    <property type="match status" value="1"/>
</dbReference>
<name>A0A8H9MSA4_LISMN</name>
<dbReference type="EMBL" id="DABXZF010000016">
    <property type="protein sequence ID" value="HAO5922580.1"/>
    <property type="molecule type" value="Genomic_DNA"/>
</dbReference>
<gene>
    <name evidence="5" type="ORF">IP987_001770</name>
</gene>
<evidence type="ECO:0000259" key="4">
    <source>
        <dbReference type="PROSITE" id="PS50949"/>
    </source>
</evidence>
<dbReference type="PROSITE" id="PS50949">
    <property type="entry name" value="HTH_GNTR"/>
    <property type="match status" value="1"/>
</dbReference>
<evidence type="ECO:0000256" key="3">
    <source>
        <dbReference type="ARBA" id="ARBA00023163"/>
    </source>
</evidence>
<dbReference type="GO" id="GO:0003677">
    <property type="term" value="F:DNA binding"/>
    <property type="evidence" value="ECO:0007669"/>
    <property type="project" value="UniProtKB-KW"/>
</dbReference>
<proteinExistence type="predicted"/>
<dbReference type="Proteomes" id="UP000853596">
    <property type="component" value="Unassembled WGS sequence"/>
</dbReference>
<dbReference type="InterPro" id="IPR036388">
    <property type="entry name" value="WH-like_DNA-bd_sf"/>
</dbReference>
<dbReference type="PANTHER" id="PTHR38445">
    <property type="entry name" value="HTH-TYPE TRANSCRIPTIONAL REPRESSOR YTRA"/>
    <property type="match status" value="1"/>
</dbReference>
<evidence type="ECO:0000313" key="5">
    <source>
        <dbReference type="EMBL" id="HAO5922580.1"/>
    </source>
</evidence>
<keyword evidence="2" id="KW-0238">DNA-binding</keyword>
<dbReference type="GO" id="GO:0003700">
    <property type="term" value="F:DNA-binding transcription factor activity"/>
    <property type="evidence" value="ECO:0007669"/>
    <property type="project" value="InterPro"/>
</dbReference>
<organism evidence="5">
    <name type="scientific">Listeria monocytogenes</name>
    <dbReference type="NCBI Taxonomy" id="1639"/>
    <lineage>
        <taxon>Bacteria</taxon>
        <taxon>Bacillati</taxon>
        <taxon>Bacillota</taxon>
        <taxon>Bacilli</taxon>
        <taxon>Bacillales</taxon>
        <taxon>Listeriaceae</taxon>
        <taxon>Listeria</taxon>
    </lineage>
</organism>
<evidence type="ECO:0000256" key="2">
    <source>
        <dbReference type="ARBA" id="ARBA00023125"/>
    </source>
</evidence>
<protein>
    <submittedName>
        <fullName evidence="5">GntR family transcriptional regulator</fullName>
    </submittedName>
</protein>
<dbReference type="Gene3D" id="1.10.10.10">
    <property type="entry name" value="Winged helix-like DNA-binding domain superfamily/Winged helix DNA-binding domain"/>
    <property type="match status" value="1"/>
</dbReference>
<sequence length="122" mass="13921">MNPTFHADKPIYSQISDWMKKQMITGEWKGEDKLPSVREMGVKLAVNPNTVSRAYQELERAGYIYAKRGMGSFVTSDKALFDQLKIELADAITERFLEEAKSIGLDDQAAIELLIKRSRNHE</sequence>
<dbReference type="AlphaFoldDB" id="A0A8H9MSA4"/>
<accession>A0A8H9MSA4</accession>
<dbReference type="InterPro" id="IPR036390">
    <property type="entry name" value="WH_DNA-bd_sf"/>
</dbReference>
<reference evidence="5" key="2">
    <citation type="submission" date="2020-10" db="EMBL/GenBank/DDBJ databases">
        <authorList>
            <consortium name="NCBI Pathogen Detection Project"/>
        </authorList>
    </citation>
    <scope>NUCLEOTIDE SEQUENCE</scope>
    <source>
        <strain evidence="5">SFBRL218_S4</strain>
    </source>
</reference>